<dbReference type="AlphaFoldDB" id="A0A9D1N3T6"/>
<dbReference type="SMART" id="SM01230">
    <property type="entry name" value="Gln-synt_C"/>
    <property type="match status" value="1"/>
</dbReference>
<dbReference type="InterPro" id="IPR008146">
    <property type="entry name" value="Gln_synth_cat_dom"/>
</dbReference>
<dbReference type="Pfam" id="PF18318">
    <property type="entry name" value="Gln-synt_C-ter"/>
    <property type="match status" value="1"/>
</dbReference>
<dbReference type="PANTHER" id="PTHR42974:SF1">
    <property type="entry name" value="TYPE-3 GLUTAMINE SYNTHETASE"/>
    <property type="match status" value="1"/>
</dbReference>
<evidence type="ECO:0000259" key="4">
    <source>
        <dbReference type="PROSITE" id="PS51987"/>
    </source>
</evidence>
<dbReference type="PROSITE" id="PS00181">
    <property type="entry name" value="GLNA_ATP"/>
    <property type="match status" value="1"/>
</dbReference>
<reference evidence="5" key="2">
    <citation type="journal article" date="2021" name="PeerJ">
        <title>Extensive microbial diversity within the chicken gut microbiome revealed by metagenomics and culture.</title>
        <authorList>
            <person name="Gilroy R."/>
            <person name="Ravi A."/>
            <person name="Getino M."/>
            <person name="Pursley I."/>
            <person name="Horton D.L."/>
            <person name="Alikhan N.F."/>
            <person name="Baker D."/>
            <person name="Gharbi K."/>
            <person name="Hall N."/>
            <person name="Watson M."/>
            <person name="Adriaenssens E.M."/>
            <person name="Foster-Nyarko E."/>
            <person name="Jarju S."/>
            <person name="Secka A."/>
            <person name="Antonio M."/>
            <person name="Oren A."/>
            <person name="Chaudhuri R.R."/>
            <person name="La Ragione R."/>
            <person name="Hildebrand F."/>
            <person name="Pallen M.J."/>
        </authorList>
    </citation>
    <scope>NUCLEOTIDE SEQUENCE</scope>
    <source>
        <strain evidence="5">ChiGjej2B2-16831</strain>
    </source>
</reference>
<dbReference type="EMBL" id="DVNZ01000173">
    <property type="protein sequence ID" value="HIU94604.1"/>
    <property type="molecule type" value="Genomic_DNA"/>
</dbReference>
<dbReference type="InterPro" id="IPR027303">
    <property type="entry name" value="Gln_synth_gly_rich_site"/>
</dbReference>
<dbReference type="InterPro" id="IPR052725">
    <property type="entry name" value="GS_Type-3"/>
</dbReference>
<evidence type="ECO:0000256" key="1">
    <source>
        <dbReference type="PROSITE-ProRule" id="PRU01330"/>
    </source>
</evidence>
<accession>A0A9D1N3T6</accession>
<comment type="similarity">
    <text evidence="1 2">Belongs to the glutamine synthetase family.</text>
</comment>
<gene>
    <name evidence="5" type="ORF">IAD24_05525</name>
</gene>
<sequence>MIQIDQTAAYGAFAADVFTDAQMERRLPPEMYRALHRTMEEGSELTFELAGAVAAAMMEWAVERGATHFTHWFQPMTGATAEKRDTFLDFGGLDRAPILSFSAKALIRGEADGSSFPSGGLRATFEARGYTTWDCTSPAFLKRNGDGTCCLCIPTAFCSFSGEALDEKTPLLRSMEALSRQAVRVLRLLGDEKTRRVAPSVGGEQEYFLIDKRAFVRRKDLVYAGRTLFGAPPAKGQELSDQYYAATPEPVVAFMHELNAALWRMGVPCKTEHNEVAPAQYELAPLFVSANLAADHNQIIMETMRRIADRHDMTCLLHEKPFAGVNGSGKHNNWSLLTDGGVNLLKPGRDAAANRVFFTFLMAVIAAVDEYAPMLRMSCATIGNESRLGGAEAPPPILSVFLGNRLQAALKSVAAGGEVPAHAGEMMHIGVSTLAEIKRDDTDRNRTSPFAFTGNKFEFRMVGASQSLGLPNTVLNTIVAESLMRMADALEAAPERDAAWRALMADWYAAHERVLFNGNNYDAAWAVRAARRGLPVIDNTVDAINVYADKRTLDVFARHGVLSEGEALARREVALGNYATQGRIEAVTMVKIARQSVLPACARYSATLAEAAAASQRAGVPAPAQTAMLRALNRRMHACAVALDALEAALARADGGDALARAAAHRDLVRPRMERLRACVDALERIVDKEHWPMPSYGEMLFRIV</sequence>
<proteinExistence type="inferred from homology"/>
<dbReference type="GO" id="GO:0004356">
    <property type="term" value="F:glutamine synthetase activity"/>
    <property type="evidence" value="ECO:0007669"/>
    <property type="project" value="InterPro"/>
</dbReference>
<dbReference type="InterPro" id="IPR040577">
    <property type="entry name" value="Gln-synt_C"/>
</dbReference>
<evidence type="ECO:0000313" key="6">
    <source>
        <dbReference type="Proteomes" id="UP000824128"/>
    </source>
</evidence>
<organism evidence="5 6">
    <name type="scientific">Candidatus Aphodomorpha intestinavium</name>
    <dbReference type="NCBI Taxonomy" id="2840672"/>
    <lineage>
        <taxon>Bacteria</taxon>
        <taxon>Bacillati</taxon>
        <taxon>Bacillota</taxon>
        <taxon>Clostridia</taxon>
        <taxon>Eubacteriales</taxon>
        <taxon>Candidatus Aphodomorpha</taxon>
    </lineage>
</organism>
<dbReference type="Gene3D" id="3.30.590.10">
    <property type="entry name" value="Glutamine synthetase/guanido kinase, catalytic domain"/>
    <property type="match status" value="1"/>
</dbReference>
<evidence type="ECO:0000259" key="3">
    <source>
        <dbReference type="PROSITE" id="PS51986"/>
    </source>
</evidence>
<reference evidence="5" key="1">
    <citation type="submission" date="2020-10" db="EMBL/GenBank/DDBJ databases">
        <authorList>
            <person name="Gilroy R."/>
        </authorList>
    </citation>
    <scope>NUCLEOTIDE SEQUENCE</scope>
    <source>
        <strain evidence="5">ChiGjej2B2-16831</strain>
    </source>
</reference>
<evidence type="ECO:0000313" key="5">
    <source>
        <dbReference type="EMBL" id="HIU94604.1"/>
    </source>
</evidence>
<dbReference type="Pfam" id="PF12437">
    <property type="entry name" value="GSIII_N"/>
    <property type="match status" value="1"/>
</dbReference>
<feature type="domain" description="GS beta-grasp" evidence="3">
    <location>
        <begin position="67"/>
        <end position="162"/>
    </location>
</feature>
<dbReference type="SUPFAM" id="SSF55931">
    <property type="entry name" value="Glutamine synthetase/guanido kinase"/>
    <property type="match status" value="1"/>
</dbReference>
<dbReference type="Proteomes" id="UP000824128">
    <property type="component" value="Unassembled WGS sequence"/>
</dbReference>
<dbReference type="Gene3D" id="1.20.120.1560">
    <property type="match status" value="1"/>
</dbReference>
<name>A0A9D1N3T6_9FIRM</name>
<dbReference type="PROSITE" id="PS51987">
    <property type="entry name" value="GS_CATALYTIC"/>
    <property type="match status" value="1"/>
</dbReference>
<feature type="domain" description="GS catalytic" evidence="4">
    <location>
        <begin position="167"/>
        <end position="597"/>
    </location>
</feature>
<dbReference type="Pfam" id="PF00120">
    <property type="entry name" value="Gln-synt_C"/>
    <property type="match status" value="1"/>
</dbReference>
<dbReference type="GO" id="GO:0006542">
    <property type="term" value="P:glutamine biosynthetic process"/>
    <property type="evidence" value="ECO:0007669"/>
    <property type="project" value="InterPro"/>
</dbReference>
<comment type="caution">
    <text evidence="5">The sequence shown here is derived from an EMBL/GenBank/DDBJ whole genome shotgun (WGS) entry which is preliminary data.</text>
</comment>
<evidence type="ECO:0000256" key="2">
    <source>
        <dbReference type="RuleBase" id="RU000384"/>
    </source>
</evidence>
<dbReference type="InterPro" id="IPR008147">
    <property type="entry name" value="Gln_synt_N"/>
</dbReference>
<dbReference type="InterPro" id="IPR014746">
    <property type="entry name" value="Gln_synth/guanido_kin_cat_dom"/>
</dbReference>
<protein>
    <submittedName>
        <fullName evidence="5">Glutamine synthetase III</fullName>
    </submittedName>
</protein>
<dbReference type="PROSITE" id="PS51986">
    <property type="entry name" value="GS_BETA_GRASP"/>
    <property type="match status" value="1"/>
</dbReference>
<dbReference type="InterPro" id="IPR022147">
    <property type="entry name" value="GSIII_N"/>
</dbReference>
<dbReference type="PANTHER" id="PTHR42974">
    <property type="entry name" value="GLUTAMINE SYNTHETASE"/>
    <property type="match status" value="1"/>
</dbReference>